<protein>
    <submittedName>
        <fullName evidence="1">Uncharacterized protein</fullName>
    </submittedName>
</protein>
<organism evidence="1 2">
    <name type="scientific">Oryza rufipogon</name>
    <name type="common">Brownbeard rice</name>
    <name type="synonym">Asian wild rice</name>
    <dbReference type="NCBI Taxonomy" id="4529"/>
    <lineage>
        <taxon>Eukaryota</taxon>
        <taxon>Viridiplantae</taxon>
        <taxon>Streptophyta</taxon>
        <taxon>Embryophyta</taxon>
        <taxon>Tracheophyta</taxon>
        <taxon>Spermatophyta</taxon>
        <taxon>Magnoliopsida</taxon>
        <taxon>Liliopsida</taxon>
        <taxon>Poales</taxon>
        <taxon>Poaceae</taxon>
        <taxon>BOP clade</taxon>
        <taxon>Oryzoideae</taxon>
        <taxon>Oryzeae</taxon>
        <taxon>Oryzinae</taxon>
        <taxon>Oryza</taxon>
    </lineage>
</organism>
<dbReference type="Proteomes" id="UP000008022">
    <property type="component" value="Unassembled WGS sequence"/>
</dbReference>
<proteinExistence type="predicted"/>
<reference evidence="1" key="2">
    <citation type="submission" date="2015-06" db="UniProtKB">
        <authorList>
            <consortium name="EnsemblPlants"/>
        </authorList>
    </citation>
    <scope>IDENTIFICATION</scope>
</reference>
<dbReference type="EnsemblPlants" id="ORUFI05G06560.1">
    <property type="protein sequence ID" value="ORUFI05G06560.1"/>
    <property type="gene ID" value="ORUFI05G06560"/>
</dbReference>
<evidence type="ECO:0000313" key="1">
    <source>
        <dbReference type="EnsemblPlants" id="ORUFI05G06560.1"/>
    </source>
</evidence>
<name>A0A0E0PIL3_ORYRU</name>
<dbReference type="Gramene" id="ORUFI05G06560.1">
    <property type="protein sequence ID" value="ORUFI05G06560.1"/>
    <property type="gene ID" value="ORUFI05G06560"/>
</dbReference>
<reference evidence="2" key="1">
    <citation type="submission" date="2013-06" db="EMBL/GenBank/DDBJ databases">
        <authorList>
            <person name="Zhao Q."/>
        </authorList>
    </citation>
    <scope>NUCLEOTIDE SEQUENCE</scope>
    <source>
        <strain evidence="2">cv. W1943</strain>
    </source>
</reference>
<dbReference type="HOGENOM" id="CLU_2908129_0_0_1"/>
<evidence type="ECO:0000313" key="2">
    <source>
        <dbReference type="Proteomes" id="UP000008022"/>
    </source>
</evidence>
<dbReference type="AlphaFoldDB" id="A0A0E0PIL3"/>
<keyword evidence="2" id="KW-1185">Reference proteome</keyword>
<accession>A0A0E0PIL3</accession>
<sequence>MSRGGVLGWAVEHTSLSSGAAMGVVNMGTALARVHCRRVWWRSSIGLAGRLSPICRQRPPEK</sequence>